<comment type="caution">
    <text evidence="1">The sequence shown here is derived from an EMBL/GenBank/DDBJ whole genome shotgun (WGS) entry which is preliminary data.</text>
</comment>
<evidence type="ECO:0000313" key="2">
    <source>
        <dbReference type="Proteomes" id="UP000299102"/>
    </source>
</evidence>
<proteinExistence type="predicted"/>
<dbReference type="AlphaFoldDB" id="A0A4C1TFZ4"/>
<sequence length="82" mass="9352">MTLYEIETVEDHDLTYISAALIMVGPPSIDGCRSRAPDRQVSDRQVSDRRSFSGPLRFSFVEFLRSGRSGEPPLHHHSQRRP</sequence>
<name>A0A4C1TFZ4_EUMVA</name>
<dbReference type="Proteomes" id="UP000299102">
    <property type="component" value="Unassembled WGS sequence"/>
</dbReference>
<gene>
    <name evidence="1" type="ORF">EVAR_4186_1</name>
</gene>
<protein>
    <submittedName>
        <fullName evidence="1">Uncharacterized protein</fullName>
    </submittedName>
</protein>
<evidence type="ECO:0000313" key="1">
    <source>
        <dbReference type="EMBL" id="GBP13429.1"/>
    </source>
</evidence>
<organism evidence="1 2">
    <name type="scientific">Eumeta variegata</name>
    <name type="common">Bagworm moth</name>
    <name type="synonym">Eumeta japonica</name>
    <dbReference type="NCBI Taxonomy" id="151549"/>
    <lineage>
        <taxon>Eukaryota</taxon>
        <taxon>Metazoa</taxon>
        <taxon>Ecdysozoa</taxon>
        <taxon>Arthropoda</taxon>
        <taxon>Hexapoda</taxon>
        <taxon>Insecta</taxon>
        <taxon>Pterygota</taxon>
        <taxon>Neoptera</taxon>
        <taxon>Endopterygota</taxon>
        <taxon>Lepidoptera</taxon>
        <taxon>Glossata</taxon>
        <taxon>Ditrysia</taxon>
        <taxon>Tineoidea</taxon>
        <taxon>Psychidae</taxon>
        <taxon>Oiketicinae</taxon>
        <taxon>Eumeta</taxon>
    </lineage>
</organism>
<accession>A0A4C1TFZ4</accession>
<reference evidence="1 2" key="1">
    <citation type="journal article" date="2019" name="Commun. Biol.">
        <title>The bagworm genome reveals a unique fibroin gene that provides high tensile strength.</title>
        <authorList>
            <person name="Kono N."/>
            <person name="Nakamura H."/>
            <person name="Ohtoshi R."/>
            <person name="Tomita M."/>
            <person name="Numata K."/>
            <person name="Arakawa K."/>
        </authorList>
    </citation>
    <scope>NUCLEOTIDE SEQUENCE [LARGE SCALE GENOMIC DNA]</scope>
</reference>
<dbReference type="EMBL" id="BGZK01000057">
    <property type="protein sequence ID" value="GBP13429.1"/>
    <property type="molecule type" value="Genomic_DNA"/>
</dbReference>
<keyword evidence="2" id="KW-1185">Reference proteome</keyword>